<dbReference type="InterPro" id="IPR003370">
    <property type="entry name" value="Chromate_transpt"/>
</dbReference>
<keyword evidence="3" id="KW-1003">Cell membrane</keyword>
<dbReference type="PANTHER" id="PTHR43663">
    <property type="entry name" value="CHROMATE TRANSPORT PROTEIN-RELATED"/>
    <property type="match status" value="1"/>
</dbReference>
<dbReference type="GO" id="GO:0015109">
    <property type="term" value="F:chromate transmembrane transporter activity"/>
    <property type="evidence" value="ECO:0007669"/>
    <property type="project" value="InterPro"/>
</dbReference>
<feature type="transmembrane region" description="Helical" evidence="7">
    <location>
        <begin position="74"/>
        <end position="96"/>
    </location>
</feature>
<reference evidence="8 9" key="1">
    <citation type="submission" date="2015-09" db="EMBL/GenBank/DDBJ databases">
        <title>Identification and resolution of microdiversity through metagenomic sequencing of parallel consortia.</title>
        <authorList>
            <person name="Nelson W.C."/>
            <person name="Romine M.F."/>
            <person name="Lindemann S.R."/>
        </authorList>
    </citation>
    <scope>NUCLEOTIDE SEQUENCE [LARGE SCALE GENOMIC DNA]</scope>
    <source>
        <strain evidence="8">Ana</strain>
    </source>
</reference>
<sequence length="175" mass="18827">MGTALQLFISFFLIGFGAYGGGLVTIPLIQHEIVVNQQWLTFEQMASLLAIAQMTPGPIAVNTATFVGFQINGVLGAAIATLAVILPAILILIWLAPFVDRISHNLYVLKIRKGIQLGVLSLILYATWSYSAIAIEGWLDLLLGITAFAVLVAFEGKLHPIFVILACGVVGLLFF</sequence>
<dbReference type="STRING" id="1666911.HLUCCA11_22635"/>
<keyword evidence="6 7" id="KW-0472">Membrane</keyword>
<evidence type="ECO:0000256" key="1">
    <source>
        <dbReference type="ARBA" id="ARBA00004651"/>
    </source>
</evidence>
<feature type="transmembrane region" description="Helical" evidence="7">
    <location>
        <begin position="7"/>
        <end position="29"/>
    </location>
</feature>
<organism evidence="8 9">
    <name type="scientific">Phormidesmis priestleyi Ana</name>
    <dbReference type="NCBI Taxonomy" id="1666911"/>
    <lineage>
        <taxon>Bacteria</taxon>
        <taxon>Bacillati</taxon>
        <taxon>Cyanobacteriota</taxon>
        <taxon>Cyanophyceae</taxon>
        <taxon>Leptolyngbyales</taxon>
        <taxon>Leptolyngbyaceae</taxon>
        <taxon>Phormidesmis</taxon>
    </lineage>
</organism>
<keyword evidence="5 7" id="KW-1133">Transmembrane helix</keyword>
<proteinExistence type="inferred from homology"/>
<evidence type="ECO:0000313" key="9">
    <source>
        <dbReference type="Proteomes" id="UP000050465"/>
    </source>
</evidence>
<evidence type="ECO:0000256" key="2">
    <source>
        <dbReference type="ARBA" id="ARBA00005262"/>
    </source>
</evidence>
<evidence type="ECO:0000256" key="3">
    <source>
        <dbReference type="ARBA" id="ARBA00022475"/>
    </source>
</evidence>
<dbReference type="PANTHER" id="PTHR43663:SF1">
    <property type="entry name" value="CHROMATE TRANSPORTER"/>
    <property type="match status" value="1"/>
</dbReference>
<dbReference type="Proteomes" id="UP000050465">
    <property type="component" value="Unassembled WGS sequence"/>
</dbReference>
<evidence type="ECO:0000256" key="7">
    <source>
        <dbReference type="SAM" id="Phobius"/>
    </source>
</evidence>
<comment type="subcellular location">
    <subcellularLocation>
        <location evidence="1">Cell membrane</location>
        <topology evidence="1">Multi-pass membrane protein</topology>
    </subcellularLocation>
</comment>
<evidence type="ECO:0000256" key="5">
    <source>
        <dbReference type="ARBA" id="ARBA00022989"/>
    </source>
</evidence>
<keyword evidence="4 7" id="KW-0812">Transmembrane</keyword>
<dbReference type="InterPro" id="IPR052518">
    <property type="entry name" value="CHR_Transporter"/>
</dbReference>
<gene>
    <name evidence="8" type="primary">chrA-2</name>
    <name evidence="8" type="ORF">HLUCCA11_22635</name>
</gene>
<dbReference type="AlphaFoldDB" id="A0A0P8D781"/>
<dbReference type="GO" id="GO:0005886">
    <property type="term" value="C:plasma membrane"/>
    <property type="evidence" value="ECO:0007669"/>
    <property type="project" value="UniProtKB-SubCell"/>
</dbReference>
<evidence type="ECO:0000256" key="6">
    <source>
        <dbReference type="ARBA" id="ARBA00023136"/>
    </source>
</evidence>
<accession>A0A0P8D781</accession>
<name>A0A0P8D781_9CYAN</name>
<dbReference type="EMBL" id="LJZR01000075">
    <property type="protein sequence ID" value="KPQ31963.1"/>
    <property type="molecule type" value="Genomic_DNA"/>
</dbReference>
<feature type="transmembrane region" description="Helical" evidence="7">
    <location>
        <begin position="141"/>
        <end position="174"/>
    </location>
</feature>
<evidence type="ECO:0000313" key="8">
    <source>
        <dbReference type="EMBL" id="KPQ31963.1"/>
    </source>
</evidence>
<comment type="similarity">
    <text evidence="2">Belongs to the chromate ion transporter (CHR) (TC 2.A.51) family.</text>
</comment>
<dbReference type="Pfam" id="PF02417">
    <property type="entry name" value="Chromate_transp"/>
    <property type="match status" value="1"/>
</dbReference>
<evidence type="ECO:0000256" key="4">
    <source>
        <dbReference type="ARBA" id="ARBA00022692"/>
    </source>
</evidence>
<feature type="transmembrane region" description="Helical" evidence="7">
    <location>
        <begin position="117"/>
        <end position="135"/>
    </location>
</feature>
<protein>
    <submittedName>
        <fullName evidence="8">Chromate transporter</fullName>
    </submittedName>
</protein>
<comment type="caution">
    <text evidence="8">The sequence shown here is derived from an EMBL/GenBank/DDBJ whole genome shotgun (WGS) entry which is preliminary data.</text>
</comment>